<proteinExistence type="predicted"/>
<dbReference type="HOGENOM" id="CLU_2920296_0_0_5"/>
<protein>
    <submittedName>
        <fullName evidence="2">Uncharacterized protein</fullName>
    </submittedName>
</protein>
<organism evidence="2 3">
    <name type="scientific">Sinorhizobium fredii (strain USDA 257)</name>
    <dbReference type="NCBI Taxonomy" id="1185652"/>
    <lineage>
        <taxon>Bacteria</taxon>
        <taxon>Pseudomonadati</taxon>
        <taxon>Pseudomonadota</taxon>
        <taxon>Alphaproteobacteria</taxon>
        <taxon>Hyphomicrobiales</taxon>
        <taxon>Rhizobiaceae</taxon>
        <taxon>Sinorhizobium/Ensifer group</taxon>
        <taxon>Sinorhizobium</taxon>
    </lineage>
</organism>
<evidence type="ECO:0000313" key="3">
    <source>
        <dbReference type="Proteomes" id="UP000006180"/>
    </source>
</evidence>
<evidence type="ECO:0000313" key="2">
    <source>
        <dbReference type="EMBL" id="AFL52604.1"/>
    </source>
</evidence>
<dbReference type="Proteomes" id="UP000006180">
    <property type="component" value="Chromosome"/>
</dbReference>
<accession>I3X9P8</accession>
<dbReference type="EMBL" id="CP003563">
    <property type="protein sequence ID" value="AFL52604.1"/>
    <property type="molecule type" value="Genomic_DNA"/>
</dbReference>
<dbReference type="PATRIC" id="fig|1185652.3.peg.4216"/>
<feature type="region of interest" description="Disordered" evidence="1">
    <location>
        <begin position="39"/>
        <end position="61"/>
    </location>
</feature>
<name>I3X9P8_SINF2</name>
<gene>
    <name evidence="2" type="ORF">USDA257_c40610</name>
</gene>
<evidence type="ECO:0000256" key="1">
    <source>
        <dbReference type="SAM" id="MobiDB-lite"/>
    </source>
</evidence>
<dbReference type="KEGG" id="sfd:USDA257_c40610"/>
<reference evidence="2 3" key="1">
    <citation type="journal article" date="2012" name="J. Bacteriol.">
        <title>Complete genome sequence of the broad-host-range strain Sinorhizobium fredii USDA257.</title>
        <authorList>
            <person name="Schuldes J."/>
            <person name="Rodriguez Orbegoso M."/>
            <person name="Schmeisser C."/>
            <person name="Krishnan H.B."/>
            <person name="Daniel R."/>
            <person name="Streit W.R."/>
        </authorList>
    </citation>
    <scope>NUCLEOTIDE SEQUENCE [LARGE SCALE GENOMIC DNA]</scope>
    <source>
        <strain evidence="2 3">USDA 257</strain>
    </source>
</reference>
<dbReference type="AlphaFoldDB" id="I3X9P8"/>
<sequence length="61" mass="6958">MQILWRFLLRHTALLDLKRDRNGLCGASPLSHSTYDSRFNISVQKNRPSPGGFRKSQASLD</sequence>